<protein>
    <recommendedName>
        <fullName evidence="9">Prenyltransferase alpha-alpha toroid domain-containing protein</fullName>
    </recommendedName>
</protein>
<evidence type="ECO:0000313" key="10">
    <source>
        <dbReference type="EMBL" id="CAJ1411128.1"/>
    </source>
</evidence>
<keyword evidence="11" id="KW-1185">Reference proteome</keyword>
<evidence type="ECO:0000256" key="2">
    <source>
        <dbReference type="ARBA" id="ARBA00010497"/>
    </source>
</evidence>
<dbReference type="PANTHER" id="PTHR11774">
    <property type="entry name" value="GERANYLGERANYL TRANSFERASE TYPE BETA SUBUNIT"/>
    <property type="match status" value="1"/>
</dbReference>
<dbReference type="Proteomes" id="UP001178507">
    <property type="component" value="Unassembled WGS sequence"/>
</dbReference>
<dbReference type="GO" id="GO:0004662">
    <property type="term" value="F:CAAX-protein geranylgeranyltransferase activity"/>
    <property type="evidence" value="ECO:0007669"/>
    <property type="project" value="TreeGrafter"/>
</dbReference>
<gene>
    <name evidence="10" type="ORF">EVOR1521_LOCUS31784</name>
</gene>
<dbReference type="AlphaFoldDB" id="A0AA36NN91"/>
<evidence type="ECO:0000256" key="7">
    <source>
        <dbReference type="ARBA" id="ARBA00022833"/>
    </source>
</evidence>
<comment type="cofactor">
    <cofactor evidence="1">
        <name>Zn(2+)</name>
        <dbReference type="ChEBI" id="CHEBI:29105"/>
    </cofactor>
</comment>
<dbReference type="PANTHER" id="PTHR11774:SF4">
    <property type="entry name" value="GERANYLGERANYL TRANSFERASE TYPE-1 SUBUNIT BETA"/>
    <property type="match status" value="1"/>
</dbReference>
<keyword evidence="6" id="KW-0677">Repeat</keyword>
<evidence type="ECO:0000259" key="9">
    <source>
        <dbReference type="Pfam" id="PF00432"/>
    </source>
</evidence>
<evidence type="ECO:0000256" key="4">
    <source>
        <dbReference type="ARBA" id="ARBA00022679"/>
    </source>
</evidence>
<dbReference type="GO" id="GO:0046872">
    <property type="term" value="F:metal ion binding"/>
    <property type="evidence" value="ECO:0007669"/>
    <property type="project" value="UniProtKB-KW"/>
</dbReference>
<dbReference type="SUPFAM" id="SSF48239">
    <property type="entry name" value="Terpenoid cyclases/Protein prenyltransferases"/>
    <property type="match status" value="1"/>
</dbReference>
<keyword evidence="5" id="KW-0479">Metal-binding</keyword>
<dbReference type="InterPro" id="IPR008930">
    <property type="entry name" value="Terpenoid_cyclase/PrenylTrfase"/>
</dbReference>
<evidence type="ECO:0000256" key="5">
    <source>
        <dbReference type="ARBA" id="ARBA00022723"/>
    </source>
</evidence>
<keyword evidence="3" id="KW-0637">Prenyltransferase</keyword>
<comment type="caution">
    <text evidence="10">The sequence shown here is derived from an EMBL/GenBank/DDBJ whole genome shotgun (WGS) entry which is preliminary data.</text>
</comment>
<name>A0AA36NN91_9DINO</name>
<proteinExistence type="inferred from homology"/>
<evidence type="ECO:0000256" key="1">
    <source>
        <dbReference type="ARBA" id="ARBA00001947"/>
    </source>
</evidence>
<dbReference type="Gene3D" id="1.50.10.20">
    <property type="match status" value="1"/>
</dbReference>
<keyword evidence="4" id="KW-0808">Transferase</keyword>
<accession>A0AA36NN91</accession>
<evidence type="ECO:0000256" key="6">
    <source>
        <dbReference type="ARBA" id="ARBA00022737"/>
    </source>
</evidence>
<evidence type="ECO:0000256" key="3">
    <source>
        <dbReference type="ARBA" id="ARBA00022602"/>
    </source>
</evidence>
<reference evidence="10" key="1">
    <citation type="submission" date="2023-08" db="EMBL/GenBank/DDBJ databases">
        <authorList>
            <person name="Chen Y."/>
            <person name="Shah S."/>
            <person name="Dougan E. K."/>
            <person name="Thang M."/>
            <person name="Chan C."/>
        </authorList>
    </citation>
    <scope>NUCLEOTIDE SEQUENCE</scope>
</reference>
<comment type="similarity">
    <text evidence="2">Belongs to the protein prenyltransferase subunit beta family.</text>
</comment>
<feature type="region of interest" description="Disordered" evidence="8">
    <location>
        <begin position="340"/>
        <end position="367"/>
    </location>
</feature>
<evidence type="ECO:0000313" key="11">
    <source>
        <dbReference type="Proteomes" id="UP001178507"/>
    </source>
</evidence>
<feature type="domain" description="Prenyltransferase alpha-alpha toroid" evidence="9">
    <location>
        <begin position="10"/>
        <end position="312"/>
    </location>
</feature>
<dbReference type="InterPro" id="IPR045089">
    <property type="entry name" value="PGGT1B-like"/>
</dbReference>
<evidence type="ECO:0000256" key="8">
    <source>
        <dbReference type="SAM" id="MobiDB-lite"/>
    </source>
</evidence>
<dbReference type="EMBL" id="CAUJNA010003859">
    <property type="protein sequence ID" value="CAJ1411128.1"/>
    <property type="molecule type" value="Genomic_DNA"/>
</dbReference>
<dbReference type="InterPro" id="IPR001330">
    <property type="entry name" value="Prenyltrans"/>
</dbReference>
<organism evidence="10 11">
    <name type="scientific">Effrenium voratum</name>
    <dbReference type="NCBI Taxonomy" id="2562239"/>
    <lineage>
        <taxon>Eukaryota</taxon>
        <taxon>Sar</taxon>
        <taxon>Alveolata</taxon>
        <taxon>Dinophyceae</taxon>
        <taxon>Suessiales</taxon>
        <taxon>Symbiodiniaceae</taxon>
        <taxon>Effrenium</taxon>
    </lineage>
</organism>
<sequence>MSSGLAIKDFNYAKHAAFFKKHAASLPEQYKLMDTNRLTLLYFSVSGLDLLGKLDQLDRDATVEYIYSFQSDCPDHGGFYGYPKVSFDSEDLDRANNQPHIANTYVALVMLLILKDDLSRVRCSAVAASLRRWQLEDGSFCCVHCLSSLDSESDIRFVYCAASICYILDLWHAVDVEAMARFVYASQSFDGAFGMGPETESHGGCTYCAVACLSMLGRLDDLDMLQLLHWCVHRQQSGFQGRIEKEPDSCYSFWVGGTLQMLGADAFLERQSCARFLKTCESGYGGFQKFPDAEFPDLLHSYFSVCGLCLCGVLPPLTALLGLSEAAFAAAQRSGALKAQRAPGARPWRLPGKPVEPEHTAAGGYVA</sequence>
<dbReference type="GO" id="GO:0005953">
    <property type="term" value="C:CAAX-protein geranylgeranyltransferase complex"/>
    <property type="evidence" value="ECO:0007669"/>
    <property type="project" value="TreeGrafter"/>
</dbReference>
<keyword evidence="7" id="KW-0862">Zinc</keyword>
<dbReference type="Pfam" id="PF00432">
    <property type="entry name" value="Prenyltrans"/>
    <property type="match status" value="1"/>
</dbReference>